<accession>A0ABP7MQA1</accession>
<organism evidence="4 5">
    <name type="scientific">Luteimonas lutimaris</name>
    <dbReference type="NCBI Taxonomy" id="698645"/>
    <lineage>
        <taxon>Bacteria</taxon>
        <taxon>Pseudomonadati</taxon>
        <taxon>Pseudomonadota</taxon>
        <taxon>Gammaproteobacteria</taxon>
        <taxon>Lysobacterales</taxon>
        <taxon>Lysobacteraceae</taxon>
        <taxon>Luteimonas</taxon>
    </lineage>
</organism>
<sequence length="605" mass="66321">MSELAADLRAWRSGRPVAARRGGSGYRFRRLVMRHKLATGLVVALAASLAAGIVGFAWQAGHARQQAVRATQEAEHARLAADAANAQTEFLRELLRAFTPSNTELARLDRDTILKEAVKRAERRLEGYPDVLASVKLQVADTYMIMQKYEQAGVLLDQVAADLEGLEGDHHRISGRIHLARANGMSHSSSQPEAQKAALAHYRAALSLLDPVSDTDVWRMAKRHYSAFQLRQARPEEGLREAEEGAATCEPDSADFECIMLLRQRAAALQSLSRPAESLPLYEQVVDSLQAHFPENEYLLFRIGIELARVYTQSGRYDDAQRLYAQSLEVHGRLRDSPTTASIRALSGRAMALMRLGRFDEALASASEALAQAEATLGKDSTEVANRAEDLGQVYAAMGNLPKAIELNKLGLDTLRRVLGPGDHLNIAILLGRRATLLSNAGDPARALPLHRIANEGMARTLGTESRRYALRMSRTARTELALGMLGDARTHFDEAMRIYRKLAVDNDSAPSYILANRALVRLAQGEREQARADVMEGWHGVVAATMESDARAMRALLWALQMHCAAPASQDCGALEEAAGRLLASDATLPPVEKDKLETFMAGR</sequence>
<dbReference type="PANTHER" id="PTHR45641:SF19">
    <property type="entry name" value="NEPHROCYSTIN-3"/>
    <property type="match status" value="1"/>
</dbReference>
<keyword evidence="3" id="KW-0472">Membrane</keyword>
<dbReference type="InterPro" id="IPR011990">
    <property type="entry name" value="TPR-like_helical_dom_sf"/>
</dbReference>
<evidence type="ECO:0000313" key="5">
    <source>
        <dbReference type="Proteomes" id="UP001501727"/>
    </source>
</evidence>
<dbReference type="Pfam" id="PF13424">
    <property type="entry name" value="TPR_12"/>
    <property type="match status" value="1"/>
</dbReference>
<comment type="caution">
    <text evidence="4">The sequence shown here is derived from an EMBL/GenBank/DDBJ whole genome shotgun (WGS) entry which is preliminary data.</text>
</comment>
<dbReference type="Proteomes" id="UP001501727">
    <property type="component" value="Unassembled WGS sequence"/>
</dbReference>
<keyword evidence="5" id="KW-1185">Reference proteome</keyword>
<keyword evidence="3" id="KW-1133">Transmembrane helix</keyword>
<dbReference type="PANTHER" id="PTHR45641">
    <property type="entry name" value="TETRATRICOPEPTIDE REPEAT PROTEIN (AFU_ORTHOLOGUE AFUA_6G03870)"/>
    <property type="match status" value="1"/>
</dbReference>
<dbReference type="SUPFAM" id="SSF48452">
    <property type="entry name" value="TPR-like"/>
    <property type="match status" value="3"/>
</dbReference>
<feature type="transmembrane region" description="Helical" evidence="3">
    <location>
        <begin position="37"/>
        <end position="58"/>
    </location>
</feature>
<name>A0ABP7MQA1_9GAMM</name>
<keyword evidence="3" id="KW-0812">Transmembrane</keyword>
<dbReference type="SMART" id="SM00028">
    <property type="entry name" value="TPR"/>
    <property type="match status" value="4"/>
</dbReference>
<evidence type="ECO:0000256" key="1">
    <source>
        <dbReference type="ARBA" id="ARBA00022737"/>
    </source>
</evidence>
<protein>
    <recommendedName>
        <fullName evidence="6">Tetratricopeptide repeat protein</fullName>
    </recommendedName>
</protein>
<evidence type="ECO:0000313" key="4">
    <source>
        <dbReference type="EMBL" id="GAA3927913.1"/>
    </source>
</evidence>
<reference evidence="5" key="1">
    <citation type="journal article" date="2019" name="Int. J. Syst. Evol. Microbiol.">
        <title>The Global Catalogue of Microorganisms (GCM) 10K type strain sequencing project: providing services to taxonomists for standard genome sequencing and annotation.</title>
        <authorList>
            <consortium name="The Broad Institute Genomics Platform"/>
            <consortium name="The Broad Institute Genome Sequencing Center for Infectious Disease"/>
            <person name="Wu L."/>
            <person name="Ma J."/>
        </authorList>
    </citation>
    <scope>NUCLEOTIDE SEQUENCE [LARGE SCALE GENOMIC DNA]</scope>
    <source>
        <strain evidence="5">JCM 16916</strain>
    </source>
</reference>
<dbReference type="Gene3D" id="1.25.40.10">
    <property type="entry name" value="Tetratricopeptide repeat domain"/>
    <property type="match status" value="2"/>
</dbReference>
<keyword evidence="2" id="KW-0802">TPR repeat</keyword>
<evidence type="ECO:0000256" key="3">
    <source>
        <dbReference type="SAM" id="Phobius"/>
    </source>
</evidence>
<evidence type="ECO:0000256" key="2">
    <source>
        <dbReference type="ARBA" id="ARBA00022803"/>
    </source>
</evidence>
<keyword evidence="1" id="KW-0677">Repeat</keyword>
<evidence type="ECO:0008006" key="6">
    <source>
        <dbReference type="Google" id="ProtNLM"/>
    </source>
</evidence>
<dbReference type="Pfam" id="PF13176">
    <property type="entry name" value="TPR_7"/>
    <property type="match status" value="1"/>
</dbReference>
<gene>
    <name evidence="4" type="ORF">GCM10022229_22260</name>
</gene>
<proteinExistence type="predicted"/>
<dbReference type="EMBL" id="BAAAZU010000019">
    <property type="protein sequence ID" value="GAA3927913.1"/>
    <property type="molecule type" value="Genomic_DNA"/>
</dbReference>
<dbReference type="InterPro" id="IPR019734">
    <property type="entry name" value="TPR_rpt"/>
</dbReference>